<evidence type="ECO:0000313" key="3">
    <source>
        <dbReference type="Proteomes" id="UP001586593"/>
    </source>
</evidence>
<proteinExistence type="predicted"/>
<protein>
    <recommendedName>
        <fullName evidence="4">Cysteine-rich transmembrane CYSTM domain-containing protein</fullName>
    </recommendedName>
</protein>
<feature type="region of interest" description="Disordered" evidence="1">
    <location>
        <begin position="1"/>
        <end position="45"/>
    </location>
</feature>
<sequence>MPGTDQQPSMVAPPAALSNTPRVSADQPPPQEPMSLNLRGGSDDGHGEEVCCGICAACCALEACCCYECCKTCC</sequence>
<keyword evidence="3" id="KW-1185">Reference proteome</keyword>
<name>A0ABR3X043_9PEZI</name>
<evidence type="ECO:0000256" key="1">
    <source>
        <dbReference type="SAM" id="MobiDB-lite"/>
    </source>
</evidence>
<accession>A0ABR3X043</accession>
<comment type="caution">
    <text evidence="2">The sequence shown here is derived from an EMBL/GenBank/DDBJ whole genome shotgun (WGS) entry which is preliminary data.</text>
</comment>
<organism evidence="2 3">
    <name type="scientific">Phialemonium thermophilum</name>
    <dbReference type="NCBI Taxonomy" id="223376"/>
    <lineage>
        <taxon>Eukaryota</taxon>
        <taxon>Fungi</taxon>
        <taxon>Dikarya</taxon>
        <taxon>Ascomycota</taxon>
        <taxon>Pezizomycotina</taxon>
        <taxon>Sordariomycetes</taxon>
        <taxon>Sordariomycetidae</taxon>
        <taxon>Cephalothecales</taxon>
        <taxon>Cephalothecaceae</taxon>
        <taxon>Phialemonium</taxon>
    </lineage>
</organism>
<evidence type="ECO:0000313" key="2">
    <source>
        <dbReference type="EMBL" id="KAL1869174.1"/>
    </source>
</evidence>
<reference evidence="2 3" key="1">
    <citation type="journal article" date="2024" name="Commun. Biol.">
        <title>Comparative genomic analysis of thermophilic fungi reveals convergent evolutionary adaptations and gene losses.</title>
        <authorList>
            <person name="Steindorff A.S."/>
            <person name="Aguilar-Pontes M.V."/>
            <person name="Robinson A.J."/>
            <person name="Andreopoulos B."/>
            <person name="LaButti K."/>
            <person name="Kuo A."/>
            <person name="Mondo S."/>
            <person name="Riley R."/>
            <person name="Otillar R."/>
            <person name="Haridas S."/>
            <person name="Lipzen A."/>
            <person name="Grimwood J."/>
            <person name="Schmutz J."/>
            <person name="Clum A."/>
            <person name="Reid I.D."/>
            <person name="Moisan M.C."/>
            <person name="Butler G."/>
            <person name="Nguyen T.T.M."/>
            <person name="Dewar K."/>
            <person name="Conant G."/>
            <person name="Drula E."/>
            <person name="Henrissat B."/>
            <person name="Hansel C."/>
            <person name="Singer S."/>
            <person name="Hutchinson M.I."/>
            <person name="de Vries R.P."/>
            <person name="Natvig D.O."/>
            <person name="Powell A.J."/>
            <person name="Tsang A."/>
            <person name="Grigoriev I.V."/>
        </authorList>
    </citation>
    <scope>NUCLEOTIDE SEQUENCE [LARGE SCALE GENOMIC DNA]</scope>
    <source>
        <strain evidence="2 3">ATCC 24622</strain>
    </source>
</reference>
<gene>
    <name evidence="2" type="ORF">VTK73DRAFT_3343</name>
</gene>
<dbReference type="Proteomes" id="UP001586593">
    <property type="component" value="Unassembled WGS sequence"/>
</dbReference>
<evidence type="ECO:0008006" key="4">
    <source>
        <dbReference type="Google" id="ProtNLM"/>
    </source>
</evidence>
<dbReference type="EMBL" id="JAZHXJ010000201">
    <property type="protein sequence ID" value="KAL1869174.1"/>
    <property type="molecule type" value="Genomic_DNA"/>
</dbReference>